<evidence type="ECO:0000256" key="3">
    <source>
        <dbReference type="ARBA" id="ARBA00023002"/>
    </source>
</evidence>
<sequence length="318" mass="34342">MYDLIIIGGGPAGAAAAVYSGRKKLKTLLISESFGGQSLVSDDIENWIGVKKMTGLEFAKMLEEHVKSQEDVEIKMPEKVISVKEMKDGFPAQGGPAVGWEVKTDKGNIYQSKTLFVASGGRRRRLNVDGEDKFEGKGVSYCSTCDAPIFKNKIVAVIGGGNAGLEAVIDLIPYAVKIYLINHGPELAGDPLTLEEFGKSDKIVIINNAETREIMGDKFVSGLKYLDKQDNQIKELSLEGIFVEIGSMPNSEFVRGLVEMNESGEIIVDHKTGAASVPGIFAAGDVTDEIYKQNNISAGDGVVAVLSAYNYLLKIKKQ</sequence>
<evidence type="ECO:0000259" key="6">
    <source>
        <dbReference type="Pfam" id="PF07992"/>
    </source>
</evidence>
<evidence type="ECO:0000313" key="7">
    <source>
        <dbReference type="EMBL" id="OGD25433.1"/>
    </source>
</evidence>
<evidence type="ECO:0000256" key="1">
    <source>
        <dbReference type="ARBA" id="ARBA00022630"/>
    </source>
</evidence>
<dbReference type="InterPro" id="IPR050097">
    <property type="entry name" value="Ferredoxin-NADP_redctase_2"/>
</dbReference>
<keyword evidence="4" id="KW-1015">Disulfide bond</keyword>
<dbReference type="GO" id="GO:0016668">
    <property type="term" value="F:oxidoreductase activity, acting on a sulfur group of donors, NAD(P) as acceptor"/>
    <property type="evidence" value="ECO:0007669"/>
    <property type="project" value="UniProtKB-ARBA"/>
</dbReference>
<feature type="domain" description="FAD/NAD(P)-binding" evidence="6">
    <location>
        <begin position="2"/>
        <end position="293"/>
    </location>
</feature>
<dbReference type="InterPro" id="IPR023753">
    <property type="entry name" value="FAD/NAD-binding_dom"/>
</dbReference>
<reference evidence="7 8" key="1">
    <citation type="journal article" date="2016" name="Nat. Commun.">
        <title>Thousands of microbial genomes shed light on interconnected biogeochemical processes in an aquifer system.</title>
        <authorList>
            <person name="Anantharaman K."/>
            <person name="Brown C.T."/>
            <person name="Hug L.A."/>
            <person name="Sharon I."/>
            <person name="Castelle C.J."/>
            <person name="Probst A.J."/>
            <person name="Thomas B.C."/>
            <person name="Singh A."/>
            <person name="Wilkins M.J."/>
            <person name="Karaoz U."/>
            <person name="Brodie E.L."/>
            <person name="Williams K.H."/>
            <person name="Hubbard S.S."/>
            <person name="Banfield J.F."/>
        </authorList>
    </citation>
    <scope>NUCLEOTIDE SEQUENCE [LARGE SCALE GENOMIC DNA]</scope>
</reference>
<proteinExistence type="predicted"/>
<evidence type="ECO:0000256" key="2">
    <source>
        <dbReference type="ARBA" id="ARBA00022827"/>
    </source>
</evidence>
<comment type="caution">
    <text evidence="7">The sequence shown here is derived from an EMBL/GenBank/DDBJ whole genome shotgun (WGS) entry which is preliminary data.</text>
</comment>
<dbReference type="AlphaFoldDB" id="A0A1F5B477"/>
<protein>
    <recommendedName>
        <fullName evidence="6">FAD/NAD(P)-binding domain-containing protein</fullName>
    </recommendedName>
</protein>
<dbReference type="InterPro" id="IPR036188">
    <property type="entry name" value="FAD/NAD-bd_sf"/>
</dbReference>
<dbReference type="PANTHER" id="PTHR48105">
    <property type="entry name" value="THIOREDOXIN REDUCTASE 1-RELATED-RELATED"/>
    <property type="match status" value="1"/>
</dbReference>
<dbReference type="Proteomes" id="UP000176431">
    <property type="component" value="Unassembled WGS sequence"/>
</dbReference>
<keyword evidence="2" id="KW-0274">FAD</keyword>
<evidence type="ECO:0000256" key="5">
    <source>
        <dbReference type="ARBA" id="ARBA00023284"/>
    </source>
</evidence>
<dbReference type="Gene3D" id="3.50.50.60">
    <property type="entry name" value="FAD/NAD(P)-binding domain"/>
    <property type="match status" value="2"/>
</dbReference>
<keyword evidence="1" id="KW-0285">Flavoprotein</keyword>
<accession>A0A1F5B477</accession>
<dbReference type="SUPFAM" id="SSF51905">
    <property type="entry name" value="FAD/NAD(P)-binding domain"/>
    <property type="match status" value="2"/>
</dbReference>
<name>A0A1F5B477_9BACT</name>
<dbReference type="PRINTS" id="PR00368">
    <property type="entry name" value="FADPNR"/>
</dbReference>
<dbReference type="InterPro" id="IPR008255">
    <property type="entry name" value="Pyr_nucl-diS_OxRdtase_2_AS"/>
</dbReference>
<dbReference type="PROSITE" id="PS00573">
    <property type="entry name" value="PYRIDINE_REDOX_2"/>
    <property type="match status" value="1"/>
</dbReference>
<dbReference type="PRINTS" id="PR00469">
    <property type="entry name" value="PNDRDTASEII"/>
</dbReference>
<evidence type="ECO:0000313" key="8">
    <source>
        <dbReference type="Proteomes" id="UP000176431"/>
    </source>
</evidence>
<gene>
    <name evidence="7" type="ORF">A2819_01145</name>
</gene>
<dbReference type="Pfam" id="PF07992">
    <property type="entry name" value="Pyr_redox_2"/>
    <property type="match status" value="1"/>
</dbReference>
<organism evidence="7 8">
    <name type="scientific">Candidatus Azambacteria bacterium RIFCSPHIGHO2_01_FULL_40_24</name>
    <dbReference type="NCBI Taxonomy" id="1797301"/>
    <lineage>
        <taxon>Bacteria</taxon>
        <taxon>Candidatus Azamiibacteriota</taxon>
    </lineage>
</organism>
<evidence type="ECO:0000256" key="4">
    <source>
        <dbReference type="ARBA" id="ARBA00023157"/>
    </source>
</evidence>
<dbReference type="EMBL" id="MEYK01000012">
    <property type="protein sequence ID" value="OGD25433.1"/>
    <property type="molecule type" value="Genomic_DNA"/>
</dbReference>
<keyword evidence="3" id="KW-0560">Oxidoreductase</keyword>
<keyword evidence="5" id="KW-0676">Redox-active center</keyword>